<sequence>MKSEDLYIRLVDPAGKRQPVITSHRVHDRDRFLEAQRDTHERKAKGADVRSVEVATEADYRKAHNYKVI</sequence>
<accession>A0A1I5PXG1</accession>
<organism evidence="1 2">
    <name type="scientific">Geopseudomonas sagittaria</name>
    <dbReference type="NCBI Taxonomy" id="1135990"/>
    <lineage>
        <taxon>Bacteria</taxon>
        <taxon>Pseudomonadati</taxon>
        <taxon>Pseudomonadota</taxon>
        <taxon>Gammaproteobacteria</taxon>
        <taxon>Pseudomonadales</taxon>
        <taxon>Pseudomonadaceae</taxon>
        <taxon>Geopseudomonas</taxon>
    </lineage>
</organism>
<protein>
    <submittedName>
        <fullName evidence="1">Uncharacterized protein</fullName>
    </submittedName>
</protein>
<dbReference type="AlphaFoldDB" id="A0A1I5PXG1"/>
<keyword evidence="2" id="KW-1185">Reference proteome</keyword>
<dbReference type="RefSeq" id="WP_092428062.1">
    <property type="nucleotide sequence ID" value="NZ_FOXM01000002.1"/>
</dbReference>
<evidence type="ECO:0000313" key="1">
    <source>
        <dbReference type="EMBL" id="SFP38682.1"/>
    </source>
</evidence>
<evidence type="ECO:0000313" key="2">
    <source>
        <dbReference type="Proteomes" id="UP000243084"/>
    </source>
</evidence>
<dbReference type="OrthoDB" id="6907984at2"/>
<gene>
    <name evidence="1" type="ORF">SAMN05216229_10284</name>
</gene>
<dbReference type="Proteomes" id="UP000243084">
    <property type="component" value="Unassembled WGS sequence"/>
</dbReference>
<reference evidence="2" key="1">
    <citation type="submission" date="2016-10" db="EMBL/GenBank/DDBJ databases">
        <authorList>
            <person name="Varghese N."/>
            <person name="Submissions S."/>
        </authorList>
    </citation>
    <scope>NUCLEOTIDE SEQUENCE [LARGE SCALE GENOMIC DNA]</scope>
    <source>
        <strain evidence="2">JCM 18195</strain>
    </source>
</reference>
<proteinExistence type="predicted"/>
<dbReference type="EMBL" id="FOXM01000002">
    <property type="protein sequence ID" value="SFP38682.1"/>
    <property type="molecule type" value="Genomic_DNA"/>
</dbReference>
<name>A0A1I5PXG1_9GAMM</name>